<dbReference type="InterPro" id="IPR028730">
    <property type="entry name" value="ZFYVE26"/>
</dbReference>
<comment type="caution">
    <text evidence="2">The sequence shown here is derived from an EMBL/GenBank/DDBJ whole genome shotgun (WGS) entry which is preliminary data.</text>
</comment>
<evidence type="ECO:0000313" key="2">
    <source>
        <dbReference type="EMBL" id="KAK2191191.1"/>
    </source>
</evidence>
<evidence type="ECO:0000313" key="3">
    <source>
        <dbReference type="Proteomes" id="UP001209878"/>
    </source>
</evidence>
<keyword evidence="3" id="KW-1185">Reference proteome</keyword>
<dbReference type="PANTHER" id="PTHR46591:SF1">
    <property type="entry name" value="ZINC FINGER FYVE DOMAIN-CONTAINING PROTEIN 26"/>
    <property type="match status" value="1"/>
</dbReference>
<dbReference type="Pfam" id="PF25569">
    <property type="entry name" value="TPR_ZFYVE26"/>
    <property type="match status" value="1"/>
</dbReference>
<organism evidence="2 3">
    <name type="scientific">Ridgeia piscesae</name>
    <name type="common">Tubeworm</name>
    <dbReference type="NCBI Taxonomy" id="27915"/>
    <lineage>
        <taxon>Eukaryota</taxon>
        <taxon>Metazoa</taxon>
        <taxon>Spiralia</taxon>
        <taxon>Lophotrochozoa</taxon>
        <taxon>Annelida</taxon>
        <taxon>Polychaeta</taxon>
        <taxon>Sedentaria</taxon>
        <taxon>Canalipalpata</taxon>
        <taxon>Sabellida</taxon>
        <taxon>Siboglinidae</taxon>
        <taxon>Ridgeia</taxon>
    </lineage>
</organism>
<dbReference type="InterPro" id="IPR057946">
    <property type="entry name" value="TPR_ZFYVE26"/>
</dbReference>
<dbReference type="PANTHER" id="PTHR46591">
    <property type="entry name" value="ZINC FINGER FYVE DOMAIN-CONTAINING PROTEIN 26"/>
    <property type="match status" value="1"/>
</dbReference>
<dbReference type="GO" id="GO:0032465">
    <property type="term" value="P:regulation of cytokinesis"/>
    <property type="evidence" value="ECO:0007669"/>
    <property type="project" value="TreeGrafter"/>
</dbReference>
<dbReference type="GO" id="GO:0032266">
    <property type="term" value="F:phosphatidylinositol-3-phosphate binding"/>
    <property type="evidence" value="ECO:0007669"/>
    <property type="project" value="InterPro"/>
</dbReference>
<accession>A0AAD9PAE6</accession>
<protein>
    <recommendedName>
        <fullName evidence="1">ZFYVE26-like TPR repeats domain-containing protein</fullName>
    </recommendedName>
</protein>
<dbReference type="Proteomes" id="UP001209878">
    <property type="component" value="Unassembled WGS sequence"/>
</dbReference>
<feature type="domain" description="ZFYVE26-like TPR repeats" evidence="1">
    <location>
        <begin position="262"/>
        <end position="383"/>
    </location>
</feature>
<sequence length="387" mass="43910">MQECLYYLTTYGSHMTTLEFFSSHDCLKRGVEYILEKKCSPEVFVEGLLLPSLTSGQMTRLQEHMLTLDPTLDSWSVYLTAACRHFSKARLIHVLYQFQVFMKDFMRAAMTCISYFYQKGATDYPTLSLRLPHLANAKHHLEAYLDNRQWEDHATPLRHPSWGNISQPAAMGSFRMIMTPGEVTKYIHTIELQVEVTKFLAHYHHNLLTTRQTDPGQSGAASSSLTYHASEAAAKPPSLPTLFGSTRMKAEVSSLDFKLEPTYIYSQVGRQCTLQRRYGSVHQLMGCIRDSGLCTDHCFDEVVGACIQVVADQPTEAKEMESLIRLLRLDANKINAYILCGRLKSAYLIAVKGKRVDDVQRVSRAADRLGQAAVKAICDKWLQQHKR</sequence>
<dbReference type="GO" id="GO:0005813">
    <property type="term" value="C:centrosome"/>
    <property type="evidence" value="ECO:0007669"/>
    <property type="project" value="TreeGrafter"/>
</dbReference>
<proteinExistence type="predicted"/>
<gene>
    <name evidence="2" type="ORF">NP493_57g04027</name>
</gene>
<dbReference type="GO" id="GO:0000281">
    <property type="term" value="P:mitotic cytokinesis"/>
    <property type="evidence" value="ECO:0007669"/>
    <property type="project" value="InterPro"/>
</dbReference>
<dbReference type="GO" id="GO:0030496">
    <property type="term" value="C:midbody"/>
    <property type="evidence" value="ECO:0007669"/>
    <property type="project" value="TreeGrafter"/>
</dbReference>
<reference evidence="2" key="1">
    <citation type="journal article" date="2023" name="Mol. Biol. Evol.">
        <title>Third-Generation Sequencing Reveals the Adaptive Role of the Epigenome in Three Deep-Sea Polychaetes.</title>
        <authorList>
            <person name="Perez M."/>
            <person name="Aroh O."/>
            <person name="Sun Y."/>
            <person name="Lan Y."/>
            <person name="Juniper S.K."/>
            <person name="Young C.R."/>
            <person name="Angers B."/>
            <person name="Qian P.Y."/>
        </authorList>
    </citation>
    <scope>NUCLEOTIDE SEQUENCE</scope>
    <source>
        <strain evidence="2">R07B-5</strain>
    </source>
</reference>
<dbReference type="GO" id="GO:0005765">
    <property type="term" value="C:lysosomal membrane"/>
    <property type="evidence" value="ECO:0007669"/>
    <property type="project" value="TreeGrafter"/>
</dbReference>
<name>A0AAD9PAE6_RIDPI</name>
<dbReference type="EMBL" id="JAODUO010000057">
    <property type="protein sequence ID" value="KAK2191191.1"/>
    <property type="molecule type" value="Genomic_DNA"/>
</dbReference>
<dbReference type="AlphaFoldDB" id="A0AAD9PAE6"/>
<dbReference type="GO" id="GO:0000724">
    <property type="term" value="P:double-strand break repair via homologous recombination"/>
    <property type="evidence" value="ECO:0007669"/>
    <property type="project" value="InterPro"/>
</dbReference>
<evidence type="ECO:0000259" key="1">
    <source>
        <dbReference type="Pfam" id="PF25569"/>
    </source>
</evidence>